<organism evidence="5">
    <name type="scientific">Lepeophtheirus salmonis</name>
    <name type="common">Salmon louse</name>
    <name type="synonym">Caligus salmonis</name>
    <dbReference type="NCBI Taxonomy" id="72036"/>
    <lineage>
        <taxon>Eukaryota</taxon>
        <taxon>Metazoa</taxon>
        <taxon>Ecdysozoa</taxon>
        <taxon>Arthropoda</taxon>
        <taxon>Crustacea</taxon>
        <taxon>Multicrustacea</taxon>
        <taxon>Hexanauplia</taxon>
        <taxon>Copepoda</taxon>
        <taxon>Siphonostomatoida</taxon>
        <taxon>Caligidae</taxon>
        <taxon>Lepeophtheirus</taxon>
    </lineage>
</organism>
<dbReference type="OrthoDB" id="2123794at2759"/>
<feature type="non-terminal residue" evidence="5">
    <location>
        <position position="1"/>
    </location>
</feature>
<dbReference type="GO" id="GO:0042073">
    <property type="term" value="P:intraciliary transport"/>
    <property type="evidence" value="ECO:0007669"/>
    <property type="project" value="TreeGrafter"/>
</dbReference>
<sequence>QYQDVAHNLKYKLNEKDNQLMNMREANRRLKVLVESEDLEDRDSLQNQVEDLQSQLLLRDNELKELMHKLTIKEKHHKQQLSNEKSKLKTLKKEVETLHIKNDNLCDTLKKKDKQLNRLNIYSLARRVTSSLNDNEIGENNGLLQKSSSRLSGSSSLISLNLRGNDSNGRHSITELPRMDVPIVENASLNSDNHNLHVQRSILKTTSSESSLDKLDVVQEREKSFSAAKRFFESDGSQPIGFKTYDKKIATPSQKNTSINNKADIWLPKAIPKEKENHSSDHFNMRPMFTEKALDTSKKKDLLTKLEEIDSSSISSYQPSFPVLDQSISSALFSSSRSKYLF</sequence>
<proteinExistence type="inferred from homology"/>
<dbReference type="Pfam" id="PF15619">
    <property type="entry name" value="Lebercilin"/>
    <property type="match status" value="1"/>
</dbReference>
<name>A0A0K2SZU3_LEPSM</name>
<comment type="similarity">
    <text evidence="1">Belongs to the LCA5 family.</text>
</comment>
<dbReference type="InterPro" id="IPR026188">
    <property type="entry name" value="Lebercilin-like"/>
</dbReference>
<dbReference type="AlphaFoldDB" id="A0A0K2SZU3"/>
<feature type="domain" description="Lebercilin" evidence="4">
    <location>
        <begin position="3"/>
        <end position="116"/>
    </location>
</feature>
<feature type="coiled-coil region" evidence="3">
    <location>
        <begin position="6"/>
        <end position="108"/>
    </location>
</feature>
<evidence type="ECO:0000256" key="3">
    <source>
        <dbReference type="SAM" id="Coils"/>
    </source>
</evidence>
<keyword evidence="2 3" id="KW-0175">Coiled coil</keyword>
<evidence type="ECO:0000259" key="4">
    <source>
        <dbReference type="Pfam" id="PF15619"/>
    </source>
</evidence>
<dbReference type="EMBL" id="HACA01001943">
    <property type="protein sequence ID" value="CDW19304.1"/>
    <property type="molecule type" value="Transcribed_RNA"/>
</dbReference>
<dbReference type="GO" id="GO:0005930">
    <property type="term" value="C:axoneme"/>
    <property type="evidence" value="ECO:0007669"/>
    <property type="project" value="TreeGrafter"/>
</dbReference>
<dbReference type="PANTHER" id="PTHR16650">
    <property type="entry name" value="C21ORF13-RELATED"/>
    <property type="match status" value="1"/>
</dbReference>
<protein>
    <recommendedName>
        <fullName evidence="4">Lebercilin domain-containing protein</fullName>
    </recommendedName>
</protein>
<dbReference type="InterPro" id="IPR028933">
    <property type="entry name" value="Lebercilin_dom"/>
</dbReference>
<reference evidence="5" key="1">
    <citation type="submission" date="2014-05" db="EMBL/GenBank/DDBJ databases">
        <authorList>
            <person name="Chronopoulou M."/>
        </authorList>
    </citation>
    <scope>NUCLEOTIDE SEQUENCE</scope>
    <source>
        <tissue evidence="5">Whole organism</tissue>
    </source>
</reference>
<evidence type="ECO:0000313" key="5">
    <source>
        <dbReference type="EMBL" id="CDW19304.1"/>
    </source>
</evidence>
<dbReference type="PANTHER" id="PTHR16650:SF6">
    <property type="entry name" value="GH21622P"/>
    <property type="match status" value="1"/>
</dbReference>
<accession>A0A0K2SZU3</accession>
<evidence type="ECO:0000256" key="1">
    <source>
        <dbReference type="ARBA" id="ARBA00010229"/>
    </source>
</evidence>
<evidence type="ECO:0000256" key="2">
    <source>
        <dbReference type="ARBA" id="ARBA00023054"/>
    </source>
</evidence>